<keyword evidence="3" id="KW-1185">Reference proteome</keyword>
<dbReference type="Gene3D" id="3.40.50.1240">
    <property type="entry name" value="Phosphoglycerate mutase-like"/>
    <property type="match status" value="1"/>
</dbReference>
<dbReference type="PIRSF" id="PIRSF000709">
    <property type="entry name" value="6PFK_2-Ptase"/>
    <property type="match status" value="1"/>
</dbReference>
<dbReference type="GO" id="GO:0005737">
    <property type="term" value="C:cytoplasm"/>
    <property type="evidence" value="ECO:0007669"/>
    <property type="project" value="TreeGrafter"/>
</dbReference>
<dbReference type="OrthoDB" id="9783269at2"/>
<name>A0A177NQW2_9GAMM</name>
<dbReference type="PANTHER" id="PTHR48100">
    <property type="entry name" value="BROAD-SPECIFICITY PHOSPHATASE YOR283W-RELATED"/>
    <property type="match status" value="1"/>
</dbReference>
<dbReference type="CDD" id="cd07067">
    <property type="entry name" value="HP_PGM_like"/>
    <property type="match status" value="1"/>
</dbReference>
<dbReference type="GO" id="GO:0016791">
    <property type="term" value="F:phosphatase activity"/>
    <property type="evidence" value="ECO:0007669"/>
    <property type="project" value="TreeGrafter"/>
</dbReference>
<accession>A0A177NQW2</accession>
<dbReference type="Pfam" id="PF00300">
    <property type="entry name" value="His_Phos_1"/>
    <property type="match status" value="1"/>
</dbReference>
<sequence length="203" mass="23229">MPESKLQPTIVDFLRHGEVLGENCFRGVTDDPLTEQGWQQMYQQCQGRHWQAVISSPLRRCASFAAAWAQEHQLPWVNQPNWMEIDFGDWEGHTAEQISRHAPNALNKFYLDPAGFTPPNAESYAHFAERIQQAWDSLITQYAGQHVLVITHAGVIRLLFSQLLGITPQQSFQIDVPHACLSRFSCFDDEVGRFVQLNFHKPV</sequence>
<comment type="caution">
    <text evidence="2">The sequence shown here is derived from an EMBL/GenBank/DDBJ whole genome shotgun (WGS) entry which is preliminary data.</text>
</comment>
<dbReference type="SMART" id="SM00855">
    <property type="entry name" value="PGAM"/>
    <property type="match status" value="1"/>
</dbReference>
<dbReference type="InterPro" id="IPR013078">
    <property type="entry name" value="His_Pase_superF_clade-1"/>
</dbReference>
<dbReference type="Proteomes" id="UP000078476">
    <property type="component" value="Unassembled WGS sequence"/>
</dbReference>
<dbReference type="InterPro" id="IPR029033">
    <property type="entry name" value="His_PPase_superfam"/>
</dbReference>
<evidence type="ECO:0000313" key="2">
    <source>
        <dbReference type="EMBL" id="OAI20468.1"/>
    </source>
</evidence>
<dbReference type="RefSeq" id="WP_066977785.1">
    <property type="nucleotide sequence ID" value="NZ_LUUI01000044.1"/>
</dbReference>
<dbReference type="AlphaFoldDB" id="A0A177NQW2"/>
<dbReference type="InterPro" id="IPR050275">
    <property type="entry name" value="PGM_Phosphatase"/>
</dbReference>
<reference evidence="2 3" key="1">
    <citation type="submission" date="2016-03" db="EMBL/GenBank/DDBJ databases">
        <authorList>
            <person name="Ploux O."/>
        </authorList>
    </citation>
    <scope>NUCLEOTIDE SEQUENCE [LARGE SCALE GENOMIC DNA]</scope>
    <source>
        <strain evidence="2 3">R-45370</strain>
    </source>
</reference>
<dbReference type="PANTHER" id="PTHR48100:SF1">
    <property type="entry name" value="HISTIDINE PHOSPHATASE FAMILY PROTEIN-RELATED"/>
    <property type="match status" value="1"/>
</dbReference>
<dbReference type="EMBL" id="LUUI01000044">
    <property type="protein sequence ID" value="OAI20468.1"/>
    <property type="molecule type" value="Genomic_DNA"/>
</dbReference>
<dbReference type="SUPFAM" id="SSF53254">
    <property type="entry name" value="Phosphoglycerate mutase-like"/>
    <property type="match status" value="1"/>
</dbReference>
<evidence type="ECO:0000313" key="3">
    <source>
        <dbReference type="Proteomes" id="UP000078476"/>
    </source>
</evidence>
<proteinExistence type="predicted"/>
<gene>
    <name evidence="2" type="ORF">A1359_03140</name>
</gene>
<dbReference type="STRING" id="980561.A1359_03140"/>
<organism evidence="2 3">
    <name type="scientific">Methylomonas lenta</name>
    <dbReference type="NCBI Taxonomy" id="980561"/>
    <lineage>
        <taxon>Bacteria</taxon>
        <taxon>Pseudomonadati</taxon>
        <taxon>Pseudomonadota</taxon>
        <taxon>Gammaproteobacteria</taxon>
        <taxon>Methylococcales</taxon>
        <taxon>Methylococcaceae</taxon>
        <taxon>Methylomonas</taxon>
    </lineage>
</organism>
<evidence type="ECO:0000256" key="1">
    <source>
        <dbReference type="PIRSR" id="PIRSR613078-3"/>
    </source>
</evidence>
<feature type="site" description="Transition state stabilizer" evidence="1">
    <location>
        <position position="152"/>
    </location>
</feature>
<protein>
    <submittedName>
        <fullName evidence="2">Phosphoglycerate mutase</fullName>
    </submittedName>
</protein>